<evidence type="ECO:0000256" key="1">
    <source>
        <dbReference type="SAM" id="SignalP"/>
    </source>
</evidence>
<dbReference type="Proteomes" id="UP001597544">
    <property type="component" value="Unassembled WGS sequence"/>
</dbReference>
<proteinExistence type="predicted"/>
<reference evidence="4" key="1">
    <citation type="journal article" date="2019" name="Int. J. Syst. Evol. Microbiol.">
        <title>The Global Catalogue of Microorganisms (GCM) 10K type strain sequencing project: providing services to taxonomists for standard genome sequencing and annotation.</title>
        <authorList>
            <consortium name="The Broad Institute Genomics Platform"/>
            <consortium name="The Broad Institute Genome Sequencing Center for Infectious Disease"/>
            <person name="Wu L."/>
            <person name="Ma J."/>
        </authorList>
    </citation>
    <scope>NUCLEOTIDE SEQUENCE [LARGE SCALE GENOMIC DNA]</scope>
    <source>
        <strain evidence="4">KCTC 42498</strain>
    </source>
</reference>
<dbReference type="PROSITE" id="PS51257">
    <property type="entry name" value="PROKAR_LIPOPROTEIN"/>
    <property type="match status" value="1"/>
</dbReference>
<accession>A0ABW5IJN5</accession>
<protein>
    <submittedName>
        <fullName evidence="3">Outer membrane beta-barrel protein</fullName>
    </submittedName>
</protein>
<keyword evidence="4" id="KW-1185">Reference proteome</keyword>
<dbReference type="Pfam" id="PF13568">
    <property type="entry name" value="OMP_b-brl_2"/>
    <property type="match status" value="1"/>
</dbReference>
<evidence type="ECO:0000313" key="3">
    <source>
        <dbReference type="EMBL" id="MFD2513847.1"/>
    </source>
</evidence>
<evidence type="ECO:0000259" key="2">
    <source>
        <dbReference type="Pfam" id="PF13568"/>
    </source>
</evidence>
<dbReference type="RefSeq" id="WP_377505229.1">
    <property type="nucleotide sequence ID" value="NZ_JBHULU010000012.1"/>
</dbReference>
<organism evidence="3 4">
    <name type="scientific">Pontibacter locisalis</name>
    <dbReference type="NCBI Taxonomy" id="1719035"/>
    <lineage>
        <taxon>Bacteria</taxon>
        <taxon>Pseudomonadati</taxon>
        <taxon>Bacteroidota</taxon>
        <taxon>Cytophagia</taxon>
        <taxon>Cytophagales</taxon>
        <taxon>Hymenobacteraceae</taxon>
        <taxon>Pontibacter</taxon>
    </lineage>
</organism>
<feature type="chain" id="PRO_5047266540" evidence="1">
    <location>
        <begin position="24"/>
        <end position="426"/>
    </location>
</feature>
<sequence>MNKPLLPVLTILLLLLFSCPSFSQEYRPGYIVQASGDTIQGLIKFRENDRSYKSCIFKKVEDAELKEYSPSNVSAYGFDNDKAIEVKTISTNTGNNEDVFAELLVKGRLSLYMYSDRFFVAKDSGQLQELSNKKEEGYVEDKNVVNGSNEYIKVLKSSNKHIVILNTLMNDCLSMLDKIERVYLSQRSLVNLVSDYNNCVAPGESILFKEKKRWLIGKPGFAGAANAETIFLSSDYPEFAYYHNASFNKRYFPSAGLVLNLASPRLKERLSLQVEAFYSSYDFVGYSEHTSNSGNTYNRNDYSLELSSLKFNSAFRYTFPARLVQPYVNIGISNRFLLSSKSLRIEEIETNKTVETNEHTDTFLQNQHTGVFGGVGANFNFFRQALFSELRYDRGLNIASPPQLNNVGRTLDGKSSTISLIAGFYF</sequence>
<dbReference type="InterPro" id="IPR025665">
    <property type="entry name" value="Beta-barrel_OMP_2"/>
</dbReference>
<gene>
    <name evidence="3" type="ORF">ACFSRY_08220</name>
</gene>
<feature type="domain" description="Outer membrane protein beta-barrel" evidence="2">
    <location>
        <begin position="243"/>
        <end position="397"/>
    </location>
</feature>
<feature type="signal peptide" evidence="1">
    <location>
        <begin position="1"/>
        <end position="23"/>
    </location>
</feature>
<name>A0ABW5IJN5_9BACT</name>
<keyword evidence="1" id="KW-0732">Signal</keyword>
<dbReference type="EMBL" id="JBHULU010000012">
    <property type="protein sequence ID" value="MFD2513847.1"/>
    <property type="molecule type" value="Genomic_DNA"/>
</dbReference>
<comment type="caution">
    <text evidence="3">The sequence shown here is derived from an EMBL/GenBank/DDBJ whole genome shotgun (WGS) entry which is preliminary data.</text>
</comment>
<evidence type="ECO:0000313" key="4">
    <source>
        <dbReference type="Proteomes" id="UP001597544"/>
    </source>
</evidence>